<dbReference type="InterPro" id="IPR003409">
    <property type="entry name" value="MORN"/>
</dbReference>
<dbReference type="Pfam" id="PF02493">
    <property type="entry name" value="MORN"/>
    <property type="match status" value="2"/>
</dbReference>
<accession>A0A2U7U865</accession>
<keyword evidence="1" id="KW-0677">Repeat</keyword>
<evidence type="ECO:0000313" key="3">
    <source>
        <dbReference type="EMBL" id="AVK74638.1"/>
    </source>
</evidence>
<dbReference type="SUPFAM" id="SSF141571">
    <property type="entry name" value="Pentapeptide repeat-like"/>
    <property type="match status" value="1"/>
</dbReference>
<reference evidence="3" key="1">
    <citation type="journal article" date="2018" name="Nat. Commun.">
        <title>Diversity and evolution of the emerging Pandoraviridae family.</title>
        <authorList>
            <person name="Legendre M."/>
            <person name="Fabre E."/>
            <person name="Poirot O."/>
            <person name="Jeudy S."/>
            <person name="Lartigue A."/>
            <person name="Alempic J.M."/>
            <person name="Beucher L."/>
            <person name="Philippe N."/>
            <person name="Bertaux L."/>
            <person name="Christo-Foroux E."/>
            <person name="Labadie K."/>
            <person name="Coute Y."/>
            <person name="Abergel C."/>
            <person name="Claverie J.M."/>
        </authorList>
    </citation>
    <scope>NUCLEOTIDE SEQUENCE [LARGE SCALE GENOMIC DNA]</scope>
    <source>
        <strain evidence="3">Quercus</strain>
    </source>
</reference>
<dbReference type="EMBL" id="MG011689">
    <property type="protein sequence ID" value="AVK74638.1"/>
    <property type="molecule type" value="Genomic_DNA"/>
</dbReference>
<dbReference type="SUPFAM" id="SSF82185">
    <property type="entry name" value="Histone H3 K4-specific methyltransferase SET7/9 N-terminal domain"/>
    <property type="match status" value="1"/>
</dbReference>
<feature type="domain" description="F-box" evidence="2">
    <location>
        <begin position="1"/>
        <end position="47"/>
    </location>
</feature>
<dbReference type="Proteomes" id="UP000248852">
    <property type="component" value="Segment"/>
</dbReference>
<dbReference type="InterPro" id="IPR036047">
    <property type="entry name" value="F-box-like_dom_sf"/>
</dbReference>
<name>A0A2U7U865_9VIRU</name>
<dbReference type="Gene3D" id="1.20.1280.50">
    <property type="match status" value="1"/>
</dbReference>
<dbReference type="KEGG" id="vg:36843779"/>
<dbReference type="Pfam" id="PF12937">
    <property type="entry name" value="F-box-like"/>
    <property type="match status" value="1"/>
</dbReference>
<protein>
    <submittedName>
        <fullName evidence="3">Morn repeat domain containing protein</fullName>
    </submittedName>
</protein>
<organism evidence="3">
    <name type="scientific">Pandoravirus quercus</name>
    <dbReference type="NCBI Taxonomy" id="2107709"/>
    <lineage>
        <taxon>Viruses</taxon>
        <taxon>Pandoravirus</taxon>
    </lineage>
</organism>
<evidence type="ECO:0000256" key="1">
    <source>
        <dbReference type="ARBA" id="ARBA00022737"/>
    </source>
</evidence>
<evidence type="ECO:0000259" key="2">
    <source>
        <dbReference type="PROSITE" id="PS50181"/>
    </source>
</evidence>
<dbReference type="SUPFAM" id="SSF81383">
    <property type="entry name" value="F-box domain"/>
    <property type="match status" value="1"/>
</dbReference>
<proteinExistence type="predicted"/>
<dbReference type="InterPro" id="IPR001810">
    <property type="entry name" value="F-box_dom"/>
</dbReference>
<dbReference type="Pfam" id="PF00805">
    <property type="entry name" value="Pentapeptide"/>
    <property type="match status" value="1"/>
</dbReference>
<dbReference type="Gene3D" id="2.160.20.80">
    <property type="entry name" value="E3 ubiquitin-protein ligase SopA"/>
    <property type="match status" value="1"/>
</dbReference>
<dbReference type="RefSeq" id="YP_009482907.1">
    <property type="nucleotide sequence ID" value="NC_037667.1"/>
</dbReference>
<dbReference type="SMART" id="SM00698">
    <property type="entry name" value="MORN"/>
    <property type="match status" value="2"/>
</dbReference>
<dbReference type="GeneID" id="36843779"/>
<dbReference type="InterPro" id="IPR001646">
    <property type="entry name" value="5peptide_repeat"/>
</dbReference>
<gene>
    <name evidence="3" type="ORF">pqer_cds_216</name>
</gene>
<dbReference type="PROSITE" id="PS50181">
    <property type="entry name" value="FBOX"/>
    <property type="match status" value="1"/>
</dbReference>
<sequence>MASLDTMPCEVLMHILSVLPGPSLAAAGATCRLVYGVASCEDLWRSAYRRDFGCDLPPATHVDFAAHGKDVRWLYALAAVPAGRVWRDPTTRRLCTRLMSADGKIVTSGECCLVTDPATGDTRLRLDGYGAHASADGIICEGTWHEGVFTGPGRVYRPAGTNDFEYVDNITRCQNFDVRLCAQGRGSEYLDDHFYEGSFVDDERDGFGIYKWPGGSMSWAEWSGGRRNGRVLHVDAGADCHTFSGQIKQSGTDKCNFVAKRGVKRTRSGDLAEALWHGDTHVWKIVRASERRDGKAMSTRDTSTALSANGIRRSRGTAYRIDTPSGDVVIGGDCGPFFISVSDACDDRRLAGRRFFPTLDDPRAWHAITAAPADSDRGSYLVPSDPTSPMGRSFALYLDRSDCALDHHDAMLAAIQSRTASVDGCMEIVATGDATLAECDRVPFGRLSPVAGGLDGAPMIRCFLTGTMVAAADCRVLSSGRAYEAKALDAWRTHAVWRSTDPETGDDLALPDTVLSCHAWMVRGCEPTDLAWAIAQAHHNAKCDPNAMQDLVRFNATVLARRAATTHRATCDELRAMFEAPIDVARDENGPLVRGFDGVAMTCIELRHPDWDPRGPWRLGAPDCVLPEDITIGDHERPGAAPLDHLESHGIARVALESPSFLGAHLEGVFFFGHTLRGASFAGARLVGCAFIGCRFERCVFAGALLVRCHFDECTRGDGTAVDTDAALAMIQKDGIL</sequence>